<dbReference type="GO" id="GO:0006750">
    <property type="term" value="P:glutathione biosynthetic process"/>
    <property type="evidence" value="ECO:0007669"/>
    <property type="project" value="UniProtKB-UniRule"/>
</dbReference>
<evidence type="ECO:0000256" key="12">
    <source>
        <dbReference type="SAM" id="MobiDB-lite"/>
    </source>
</evidence>
<evidence type="ECO:0000256" key="7">
    <source>
        <dbReference type="ARBA" id="ARBA00022840"/>
    </source>
</evidence>
<organism evidence="13">
    <name type="scientific">Aureoumbra lagunensis</name>
    <dbReference type="NCBI Taxonomy" id="44058"/>
    <lineage>
        <taxon>Eukaryota</taxon>
        <taxon>Sar</taxon>
        <taxon>Stramenopiles</taxon>
        <taxon>Ochrophyta</taxon>
        <taxon>Pelagophyceae</taxon>
        <taxon>Pelagomonadales</taxon>
        <taxon>Aureoumbra</taxon>
    </lineage>
</organism>
<name>A0A7S3JZB8_9STRA</name>
<proteinExistence type="inferred from homology"/>
<comment type="similarity">
    <text evidence="2 10">Belongs to the glutamate--cysteine ligase type 3 family.</text>
</comment>
<dbReference type="EC" id="6.3.2.2" evidence="3 10"/>
<evidence type="ECO:0000313" key="13">
    <source>
        <dbReference type="EMBL" id="CAE0369658.1"/>
    </source>
</evidence>
<dbReference type="EMBL" id="HBIJ01015623">
    <property type="protein sequence ID" value="CAE0369658.1"/>
    <property type="molecule type" value="Transcribed_RNA"/>
</dbReference>
<dbReference type="InterPro" id="IPR014746">
    <property type="entry name" value="Gln_synth/guanido_kin_cat_dom"/>
</dbReference>
<dbReference type="PANTHER" id="PTHR11164">
    <property type="entry name" value="GLUTAMATE CYSTEINE LIGASE"/>
    <property type="match status" value="1"/>
</dbReference>
<keyword evidence="11" id="KW-0175">Coiled coil</keyword>
<keyword evidence="5 10" id="KW-0317">Glutathione biosynthesis</keyword>
<reference evidence="13" key="1">
    <citation type="submission" date="2021-01" db="EMBL/GenBank/DDBJ databases">
        <authorList>
            <person name="Corre E."/>
            <person name="Pelletier E."/>
            <person name="Niang G."/>
            <person name="Scheremetjew M."/>
            <person name="Finn R."/>
            <person name="Kale V."/>
            <person name="Holt S."/>
            <person name="Cochrane G."/>
            <person name="Meng A."/>
            <person name="Brown T."/>
            <person name="Cohen L."/>
        </authorList>
    </citation>
    <scope>NUCLEOTIDE SEQUENCE</scope>
    <source>
        <strain evidence="13">CCMP1510</strain>
    </source>
</reference>
<evidence type="ECO:0000256" key="10">
    <source>
        <dbReference type="RuleBase" id="RU367135"/>
    </source>
</evidence>
<evidence type="ECO:0000256" key="5">
    <source>
        <dbReference type="ARBA" id="ARBA00022684"/>
    </source>
</evidence>
<keyword evidence="7 10" id="KW-0067">ATP-binding</keyword>
<feature type="compositionally biased region" description="Polar residues" evidence="12">
    <location>
        <begin position="717"/>
        <end position="731"/>
    </location>
</feature>
<comment type="pathway">
    <text evidence="1 10">Sulfur metabolism; glutathione biosynthesis; glutathione from L-cysteine and L-glutamate: step 1/2.</text>
</comment>
<dbReference type="Gene3D" id="1.10.8.960">
    <property type="match status" value="1"/>
</dbReference>
<dbReference type="SUPFAM" id="SSF55931">
    <property type="entry name" value="Glutamine synthetase/guanido kinase"/>
    <property type="match status" value="1"/>
</dbReference>
<evidence type="ECO:0000256" key="6">
    <source>
        <dbReference type="ARBA" id="ARBA00022741"/>
    </source>
</evidence>
<evidence type="ECO:0000256" key="8">
    <source>
        <dbReference type="ARBA" id="ARBA00030585"/>
    </source>
</evidence>
<dbReference type="Gene3D" id="3.30.590.50">
    <property type="match status" value="2"/>
</dbReference>
<dbReference type="UniPathway" id="UPA00142">
    <property type="reaction ID" value="UER00209"/>
</dbReference>
<keyword evidence="6 10" id="KW-0547">Nucleotide-binding</keyword>
<evidence type="ECO:0000256" key="3">
    <source>
        <dbReference type="ARBA" id="ARBA00012220"/>
    </source>
</evidence>
<accession>A0A7S3JZB8</accession>
<evidence type="ECO:0000256" key="4">
    <source>
        <dbReference type="ARBA" id="ARBA00022598"/>
    </source>
</evidence>
<evidence type="ECO:0000256" key="11">
    <source>
        <dbReference type="SAM" id="Coils"/>
    </source>
</evidence>
<dbReference type="AlphaFoldDB" id="A0A7S3JZB8"/>
<dbReference type="Pfam" id="PF03074">
    <property type="entry name" value="GCS"/>
    <property type="match status" value="1"/>
</dbReference>
<evidence type="ECO:0000256" key="2">
    <source>
        <dbReference type="ARBA" id="ARBA00008100"/>
    </source>
</evidence>
<evidence type="ECO:0000256" key="9">
    <source>
        <dbReference type="ARBA" id="ARBA00032122"/>
    </source>
</evidence>
<feature type="region of interest" description="Disordered" evidence="12">
    <location>
        <begin position="717"/>
        <end position="738"/>
    </location>
</feature>
<dbReference type="GO" id="GO:0004357">
    <property type="term" value="F:glutamate-cysteine ligase activity"/>
    <property type="evidence" value="ECO:0007669"/>
    <property type="project" value="UniProtKB-UniRule"/>
</dbReference>
<feature type="region of interest" description="Disordered" evidence="12">
    <location>
        <begin position="792"/>
        <end position="813"/>
    </location>
</feature>
<sequence length="813" mass="92040">MGVLTVGEPLKWEDSLDKLEYVRRHGVLQFINHYKKYKDISKDVLFYGDEIEYGLFRMDHDDRKPYLCLRAAEVRALLEEREVEEKFGAAEAGKCTWHPEYGSWMVESTPADPYSGFTADLRRVETNMRARRARLLAALNDDEIAPTIVVFPLLGVGNSADDKQKTYKKCGPIAASDMVPDIVINPHPRFGALTKNIRQRRGSKVKIEMPMYQDEKTREKKIEMDAMAFGMGCCCLQVTFQCRDLAESRHIYDQLVVIAPIMLALTAATPIMAGKLSDLDVRWKAIEMSVDDRTPAERGEQGKDDRDMKKFAGKGQQRLRTSRYSGVNSYICPHKQRCDLHCAARHYNDVNIELDEQTLNILKKAGVDDLLAQHVAHLFVRDPLVIFNGMIESINDEEHTDHFENIQSTNWNSVRWKPPPSPNPHDIGWRVELRTMEVQLTDFENAAYTVFAVLLLRVLLSFDLNTYMPMSKVHENMEKAHDRNAATKDKYFWWRSHLAYPKSAVECHAAKKGETCRVHENYERLERMSILEILTGKQPYYPGLVPIILAYLTHIGCDPETERIVRGYLDLIVKRASGELMTAATWMRNFVESHADYQKDSIVQSSIAYDLLMACHEIGVGRIYVPELLGVEPIAPIVKENAYNIQLRRLLWENNDSKNDDDDDKLNTLQSILDRYAERARLLERKNIIIAHLITKRAEIADLENELHAIDLELEPTNVSRPPSNMNNGSPALNGGGFNDSTNSFASLHSANTYDGLPPSLATLGGSSSIRHSNSGADLKTLLAITNSYRSGLSSSGNSMSAAPPRNRATHSA</sequence>
<gene>
    <name evidence="13" type="ORF">ALAG00032_LOCUS10422</name>
</gene>
<comment type="catalytic activity">
    <reaction evidence="10">
        <text>L-cysteine + L-glutamate + ATP = gamma-L-glutamyl-L-cysteine + ADP + phosphate + H(+)</text>
        <dbReference type="Rhea" id="RHEA:13285"/>
        <dbReference type="ChEBI" id="CHEBI:15378"/>
        <dbReference type="ChEBI" id="CHEBI:29985"/>
        <dbReference type="ChEBI" id="CHEBI:30616"/>
        <dbReference type="ChEBI" id="CHEBI:35235"/>
        <dbReference type="ChEBI" id="CHEBI:43474"/>
        <dbReference type="ChEBI" id="CHEBI:58173"/>
        <dbReference type="ChEBI" id="CHEBI:456216"/>
        <dbReference type="EC" id="6.3.2.2"/>
    </reaction>
</comment>
<keyword evidence="4 10" id="KW-0436">Ligase</keyword>
<dbReference type="InterPro" id="IPR004308">
    <property type="entry name" value="GCS"/>
</dbReference>
<feature type="coiled-coil region" evidence="11">
    <location>
        <begin position="666"/>
        <end position="713"/>
    </location>
</feature>
<dbReference type="GO" id="GO:0005524">
    <property type="term" value="F:ATP binding"/>
    <property type="evidence" value="ECO:0007669"/>
    <property type="project" value="UniProtKB-UniRule"/>
</dbReference>
<feature type="compositionally biased region" description="Low complexity" evidence="12">
    <location>
        <begin position="792"/>
        <end position="801"/>
    </location>
</feature>
<dbReference type="PANTHER" id="PTHR11164:SF0">
    <property type="entry name" value="GLUTAMATE--CYSTEINE LIGASE CATALYTIC SUBUNIT"/>
    <property type="match status" value="1"/>
</dbReference>
<protein>
    <recommendedName>
        <fullName evidence="3 10">Glutamate--cysteine ligase</fullName>
        <ecNumber evidence="3 10">6.3.2.2</ecNumber>
    </recommendedName>
    <alternativeName>
        <fullName evidence="9 10">Gamma-ECS</fullName>
    </alternativeName>
    <alternativeName>
        <fullName evidence="8 10">Gamma-glutamylcysteine synthetase</fullName>
    </alternativeName>
</protein>
<evidence type="ECO:0000256" key="1">
    <source>
        <dbReference type="ARBA" id="ARBA00005006"/>
    </source>
</evidence>